<protein>
    <submittedName>
        <fullName evidence="2">Uncharacterized protein</fullName>
    </submittedName>
</protein>
<evidence type="ECO:0000313" key="2">
    <source>
        <dbReference type="EMBL" id="JAC78690.1"/>
    </source>
</evidence>
<feature type="non-terminal residue" evidence="2">
    <location>
        <position position="1"/>
    </location>
</feature>
<feature type="region of interest" description="Disordered" evidence="1">
    <location>
        <begin position="45"/>
        <end position="73"/>
    </location>
</feature>
<gene>
    <name evidence="2" type="ORF">TSPGSL018_14535</name>
</gene>
<name>A0A061S746_9CHLO</name>
<evidence type="ECO:0000256" key="1">
    <source>
        <dbReference type="SAM" id="MobiDB-lite"/>
    </source>
</evidence>
<organism evidence="2">
    <name type="scientific">Tetraselmis sp. GSL018</name>
    <dbReference type="NCBI Taxonomy" id="582737"/>
    <lineage>
        <taxon>Eukaryota</taxon>
        <taxon>Viridiplantae</taxon>
        <taxon>Chlorophyta</taxon>
        <taxon>core chlorophytes</taxon>
        <taxon>Chlorodendrophyceae</taxon>
        <taxon>Chlorodendrales</taxon>
        <taxon>Chlorodendraceae</taxon>
        <taxon>Tetraselmis</taxon>
    </lineage>
</organism>
<accession>A0A061S746</accession>
<dbReference type="EMBL" id="GBEZ01006723">
    <property type="protein sequence ID" value="JAC78690.1"/>
    <property type="molecule type" value="Transcribed_RNA"/>
</dbReference>
<feature type="compositionally biased region" description="Low complexity" evidence="1">
    <location>
        <begin position="63"/>
        <end position="73"/>
    </location>
</feature>
<dbReference type="AlphaFoldDB" id="A0A061S746"/>
<reference evidence="2" key="1">
    <citation type="submission" date="2014-05" db="EMBL/GenBank/DDBJ databases">
        <title>The transcriptome of the halophilic microalga Tetraselmis sp. GSL018 isolated from the Great Salt Lake, Utah.</title>
        <authorList>
            <person name="Jinkerson R.E."/>
            <person name="D'Adamo S."/>
            <person name="Posewitz M.C."/>
        </authorList>
    </citation>
    <scope>NUCLEOTIDE SEQUENCE</scope>
    <source>
        <strain evidence="2">GSL018</strain>
    </source>
</reference>
<sequence>LILPPPFSSVPLLRRPCRSLPPQSSELGDLTPQSTLELGLLEGCNGLSGSKGPQPSAAARRGSLSVPAASPRSPRAAFASHRVLDAAAPILLRSEAPSPRFPPSHPCDGSVQSKAKELMEQFKPYLTPEHFDPGIVSVLKQMGDANAQIALEAVKASCSGRGARDWSKLDNPSAYIMSIISPYIRRAR</sequence>
<proteinExistence type="predicted"/>